<reference evidence="2" key="2">
    <citation type="submission" date="2019-07" db="EMBL/GenBank/DDBJ databases">
        <authorList>
            <person name="Seetharam A."/>
            <person name="Woodhouse M."/>
            <person name="Cannon E."/>
        </authorList>
    </citation>
    <scope>NUCLEOTIDE SEQUENCE [LARGE SCALE GENOMIC DNA]</scope>
    <source>
        <strain evidence="2">cv. B73</strain>
    </source>
</reference>
<dbReference type="PANTHER" id="PTHR31659">
    <property type="entry name" value="PROTEIN: UPF0503-LIKE PROTEIN, PUTATIVE (DUF740)-RELATED"/>
    <property type="match status" value="1"/>
</dbReference>
<evidence type="ECO:0000313" key="3">
    <source>
        <dbReference type="Proteomes" id="UP000007305"/>
    </source>
</evidence>
<dbReference type="Proteomes" id="UP000007305">
    <property type="component" value="Chromosome 4"/>
</dbReference>
<dbReference type="InterPro" id="IPR008004">
    <property type="entry name" value="OCTOPUS-like"/>
</dbReference>
<dbReference type="Pfam" id="PF05340">
    <property type="entry name" value="DUF740"/>
    <property type="match status" value="1"/>
</dbReference>
<dbReference type="EnsemblPlants" id="Zm00001eb178760_T001">
    <property type="protein sequence ID" value="Zm00001eb178760_P001"/>
    <property type="gene ID" value="Zm00001eb178760"/>
</dbReference>
<evidence type="ECO:0000313" key="2">
    <source>
        <dbReference type="EnsemblPlants" id="Zm00001eb178760_P001"/>
    </source>
</evidence>
<proteinExistence type="predicted"/>
<feature type="compositionally biased region" description="Polar residues" evidence="1">
    <location>
        <begin position="89"/>
        <end position="100"/>
    </location>
</feature>
<keyword evidence="3" id="KW-1185">Reference proteome</keyword>
<dbReference type="PANTHER" id="PTHR31659:SF9">
    <property type="entry name" value="PROTEIN: UPF0503-LIKE PROTEIN, PUTATIVE (DUF740)-RELATED"/>
    <property type="match status" value="1"/>
</dbReference>
<accession>A0A804NQP7</accession>
<protein>
    <submittedName>
        <fullName evidence="2">Uncharacterized protein</fullName>
    </submittedName>
</protein>
<sequence length="209" mass="21941">MQEELNNFTRNEIHVRDILRVRSHVLHGRRHPPPWITALGSLHAAIKGFYQQRTPSTDGLGSAPSPPTINGRGSPLHPPPHAVNGRGLGSTSAAPGRRSTSNIRSLFSRSLAAVGGAPSGSGVAALPDLRRCKSFSYGHGGDVLAAAGKPQRWSCDVRGRSTLWALFHQDDRQPVRDDTAFGAFPASSSAAAAALAPAASAAATSHVRP</sequence>
<dbReference type="InParanoid" id="A0A804NQP7"/>
<reference evidence="3" key="1">
    <citation type="journal article" date="2009" name="Science">
        <title>The B73 maize genome: complexity, diversity, and dynamics.</title>
        <authorList>
            <person name="Schnable P.S."/>
            <person name="Ware D."/>
            <person name="Fulton R.S."/>
            <person name="Stein J.C."/>
            <person name="Wei F."/>
            <person name="Pasternak S."/>
            <person name="Liang C."/>
            <person name="Zhang J."/>
            <person name="Fulton L."/>
            <person name="Graves T.A."/>
            <person name="Minx P."/>
            <person name="Reily A.D."/>
            <person name="Courtney L."/>
            <person name="Kruchowski S.S."/>
            <person name="Tomlinson C."/>
            <person name="Strong C."/>
            <person name="Delehaunty K."/>
            <person name="Fronick C."/>
            <person name="Courtney B."/>
            <person name="Rock S.M."/>
            <person name="Belter E."/>
            <person name="Du F."/>
            <person name="Kim K."/>
            <person name="Abbott R.M."/>
            <person name="Cotton M."/>
            <person name="Levy A."/>
            <person name="Marchetto P."/>
            <person name="Ochoa K."/>
            <person name="Jackson S.M."/>
            <person name="Gillam B."/>
            <person name="Chen W."/>
            <person name="Yan L."/>
            <person name="Higginbotham J."/>
            <person name="Cardenas M."/>
            <person name="Waligorski J."/>
            <person name="Applebaum E."/>
            <person name="Phelps L."/>
            <person name="Falcone J."/>
            <person name="Kanchi K."/>
            <person name="Thane T."/>
            <person name="Scimone A."/>
            <person name="Thane N."/>
            <person name="Henke J."/>
            <person name="Wang T."/>
            <person name="Ruppert J."/>
            <person name="Shah N."/>
            <person name="Rotter K."/>
            <person name="Hodges J."/>
            <person name="Ingenthron E."/>
            <person name="Cordes M."/>
            <person name="Kohlberg S."/>
            <person name="Sgro J."/>
            <person name="Delgado B."/>
            <person name="Mead K."/>
            <person name="Chinwalla A."/>
            <person name="Leonard S."/>
            <person name="Crouse K."/>
            <person name="Collura K."/>
            <person name="Kudrna D."/>
            <person name="Currie J."/>
            <person name="He R."/>
            <person name="Angelova A."/>
            <person name="Rajasekar S."/>
            <person name="Mueller T."/>
            <person name="Lomeli R."/>
            <person name="Scara G."/>
            <person name="Ko A."/>
            <person name="Delaney K."/>
            <person name="Wissotski M."/>
            <person name="Lopez G."/>
            <person name="Campos D."/>
            <person name="Braidotti M."/>
            <person name="Ashley E."/>
            <person name="Golser W."/>
            <person name="Kim H."/>
            <person name="Lee S."/>
            <person name="Lin J."/>
            <person name="Dujmic Z."/>
            <person name="Kim W."/>
            <person name="Talag J."/>
            <person name="Zuccolo A."/>
            <person name="Fan C."/>
            <person name="Sebastian A."/>
            <person name="Kramer M."/>
            <person name="Spiegel L."/>
            <person name="Nascimento L."/>
            <person name="Zutavern T."/>
            <person name="Miller B."/>
            <person name="Ambroise C."/>
            <person name="Muller S."/>
            <person name="Spooner W."/>
            <person name="Narechania A."/>
            <person name="Ren L."/>
            <person name="Wei S."/>
            <person name="Kumari S."/>
            <person name="Faga B."/>
            <person name="Levy M.J."/>
            <person name="McMahan L."/>
            <person name="Van Buren P."/>
            <person name="Vaughn M.W."/>
            <person name="Ying K."/>
            <person name="Yeh C.-T."/>
            <person name="Emrich S.J."/>
            <person name="Jia Y."/>
            <person name="Kalyanaraman A."/>
            <person name="Hsia A.-P."/>
            <person name="Barbazuk W.B."/>
            <person name="Baucom R.S."/>
            <person name="Brutnell T.P."/>
            <person name="Carpita N.C."/>
            <person name="Chaparro C."/>
            <person name="Chia J.-M."/>
            <person name="Deragon J.-M."/>
            <person name="Estill J.C."/>
            <person name="Fu Y."/>
            <person name="Jeddeloh J.A."/>
            <person name="Han Y."/>
            <person name="Lee H."/>
            <person name="Li P."/>
            <person name="Lisch D.R."/>
            <person name="Liu S."/>
            <person name="Liu Z."/>
            <person name="Nagel D.H."/>
            <person name="McCann M.C."/>
            <person name="SanMiguel P."/>
            <person name="Myers A.M."/>
            <person name="Nettleton D."/>
            <person name="Nguyen J."/>
            <person name="Penning B.W."/>
            <person name="Ponnala L."/>
            <person name="Schneider K.L."/>
            <person name="Schwartz D.C."/>
            <person name="Sharma A."/>
            <person name="Soderlund C."/>
            <person name="Springer N.M."/>
            <person name="Sun Q."/>
            <person name="Wang H."/>
            <person name="Waterman M."/>
            <person name="Westerman R."/>
            <person name="Wolfgruber T.K."/>
            <person name="Yang L."/>
            <person name="Yu Y."/>
            <person name="Zhang L."/>
            <person name="Zhou S."/>
            <person name="Zhu Q."/>
            <person name="Bennetzen J.L."/>
            <person name="Dawe R.K."/>
            <person name="Jiang J."/>
            <person name="Jiang N."/>
            <person name="Presting G.G."/>
            <person name="Wessler S.R."/>
            <person name="Aluru S."/>
            <person name="Martienssen R.A."/>
            <person name="Clifton S.W."/>
            <person name="McCombie W.R."/>
            <person name="Wing R.A."/>
            <person name="Wilson R.K."/>
        </authorList>
    </citation>
    <scope>NUCLEOTIDE SEQUENCE [LARGE SCALE GENOMIC DNA]</scope>
    <source>
        <strain evidence="3">cv. B73</strain>
    </source>
</reference>
<name>A0A804NQP7_MAIZE</name>
<dbReference type="AlphaFoldDB" id="A0A804NQP7"/>
<dbReference type="Gramene" id="Zm00001eb178760_T001">
    <property type="protein sequence ID" value="Zm00001eb178760_P001"/>
    <property type="gene ID" value="Zm00001eb178760"/>
</dbReference>
<feature type="region of interest" description="Disordered" evidence="1">
    <location>
        <begin position="53"/>
        <end position="100"/>
    </location>
</feature>
<organism evidence="2 3">
    <name type="scientific">Zea mays</name>
    <name type="common">Maize</name>
    <dbReference type="NCBI Taxonomy" id="4577"/>
    <lineage>
        <taxon>Eukaryota</taxon>
        <taxon>Viridiplantae</taxon>
        <taxon>Streptophyta</taxon>
        <taxon>Embryophyta</taxon>
        <taxon>Tracheophyta</taxon>
        <taxon>Spermatophyta</taxon>
        <taxon>Magnoliopsida</taxon>
        <taxon>Liliopsida</taxon>
        <taxon>Poales</taxon>
        <taxon>Poaceae</taxon>
        <taxon>PACMAD clade</taxon>
        <taxon>Panicoideae</taxon>
        <taxon>Andropogonodae</taxon>
        <taxon>Andropogoneae</taxon>
        <taxon>Tripsacinae</taxon>
        <taxon>Zea</taxon>
    </lineage>
</organism>
<reference evidence="2" key="3">
    <citation type="submission" date="2021-05" db="UniProtKB">
        <authorList>
            <consortium name="EnsemblPlants"/>
        </authorList>
    </citation>
    <scope>IDENTIFICATION</scope>
    <source>
        <strain evidence="2">cv. B73</strain>
    </source>
</reference>
<evidence type="ECO:0000256" key="1">
    <source>
        <dbReference type="SAM" id="MobiDB-lite"/>
    </source>
</evidence>